<feature type="chain" id="PRO_5020475117" description="CREG-like beta-barrel domain-containing protein" evidence="1">
    <location>
        <begin position="19"/>
        <end position="213"/>
    </location>
</feature>
<keyword evidence="4" id="KW-1185">Reference proteome</keyword>
<evidence type="ECO:0000256" key="1">
    <source>
        <dbReference type="SAM" id="SignalP"/>
    </source>
</evidence>
<evidence type="ECO:0000313" key="3">
    <source>
        <dbReference type="EMBL" id="TIA92105.1"/>
    </source>
</evidence>
<protein>
    <recommendedName>
        <fullName evidence="2">CREG-like beta-barrel domain-containing protein</fullName>
    </recommendedName>
</protein>
<dbReference type="SUPFAM" id="SSF50475">
    <property type="entry name" value="FMN-binding split barrel"/>
    <property type="match status" value="1"/>
</dbReference>
<keyword evidence="1" id="KW-0732">Signal</keyword>
<dbReference type="InterPro" id="IPR012349">
    <property type="entry name" value="Split_barrel_FMN-bd"/>
</dbReference>
<gene>
    <name evidence="3" type="ORF">E3P99_00704</name>
</gene>
<sequence length="213" mass="23294">MNNCLLIAIAYLIGCVVAVEDVYEAANLARMLVESVGGVGTISTVFPTGHKLQGHPFSLQSYYASCYNNGSLSLLMMPICQSFNNIIHDTQHSATISVMPLDGTAMASNYRVGLIGHVSSLDRDSSSGIGEEGSRLRECYLSTHPDSHIWIPPNGIPHDAYFARFDIDHIWYTGGFGSSHYIGYIPTHLYANAHAQVPHSTFQTLSSHDLVIY</sequence>
<dbReference type="InterPro" id="IPR055343">
    <property type="entry name" value="CREG_beta-barrel"/>
</dbReference>
<name>A0A4T0FVD3_9BASI</name>
<dbReference type="Proteomes" id="UP000310189">
    <property type="component" value="Unassembled WGS sequence"/>
</dbReference>
<dbReference type="OrthoDB" id="2138282at2759"/>
<dbReference type="AlphaFoldDB" id="A0A4T0FVD3"/>
<evidence type="ECO:0000313" key="4">
    <source>
        <dbReference type="Proteomes" id="UP000310189"/>
    </source>
</evidence>
<feature type="domain" description="CREG-like beta-barrel" evidence="2">
    <location>
        <begin position="22"/>
        <end position="190"/>
    </location>
</feature>
<feature type="signal peptide" evidence="1">
    <location>
        <begin position="1"/>
        <end position="18"/>
    </location>
</feature>
<dbReference type="Pfam" id="PF13883">
    <property type="entry name" value="CREG_beta-barrel"/>
    <property type="match status" value="1"/>
</dbReference>
<reference evidence="3 4" key="1">
    <citation type="submission" date="2019-03" db="EMBL/GenBank/DDBJ databases">
        <title>Sequencing 23 genomes of Wallemia ichthyophaga.</title>
        <authorList>
            <person name="Gostincar C."/>
        </authorList>
    </citation>
    <scope>NUCLEOTIDE SEQUENCE [LARGE SCALE GENOMIC DNA]</scope>
    <source>
        <strain evidence="3 4">EXF-5753</strain>
    </source>
</reference>
<dbReference type="EMBL" id="SPNW01000008">
    <property type="protein sequence ID" value="TIA92105.1"/>
    <property type="molecule type" value="Genomic_DNA"/>
</dbReference>
<accession>A0A4T0FVD3</accession>
<proteinExistence type="predicted"/>
<organism evidence="3 4">
    <name type="scientific">Wallemia hederae</name>
    <dbReference type="NCBI Taxonomy" id="1540922"/>
    <lineage>
        <taxon>Eukaryota</taxon>
        <taxon>Fungi</taxon>
        <taxon>Dikarya</taxon>
        <taxon>Basidiomycota</taxon>
        <taxon>Wallemiomycotina</taxon>
        <taxon>Wallemiomycetes</taxon>
        <taxon>Wallemiales</taxon>
        <taxon>Wallemiaceae</taxon>
        <taxon>Wallemia</taxon>
    </lineage>
</organism>
<evidence type="ECO:0000259" key="2">
    <source>
        <dbReference type="Pfam" id="PF13883"/>
    </source>
</evidence>
<dbReference type="Gene3D" id="2.30.110.10">
    <property type="entry name" value="Electron Transport, Fmn-binding Protein, Chain A"/>
    <property type="match status" value="1"/>
</dbReference>
<comment type="caution">
    <text evidence="3">The sequence shown here is derived from an EMBL/GenBank/DDBJ whole genome shotgun (WGS) entry which is preliminary data.</text>
</comment>
<dbReference type="PANTHER" id="PTHR37273:SF1">
    <property type="entry name" value="ADL397C-AP"/>
    <property type="match status" value="1"/>
</dbReference>
<dbReference type="PANTHER" id="PTHR37273">
    <property type="entry name" value="CHROMOSOME 8, WHOLE GENOME SHOTGUN SEQUENCE"/>
    <property type="match status" value="1"/>
</dbReference>